<feature type="binding site" evidence="3">
    <location>
        <position position="269"/>
    </location>
    <ligand>
        <name>Mg(2+)</name>
        <dbReference type="ChEBI" id="CHEBI:18420"/>
        <label>1</label>
    </ligand>
</feature>
<dbReference type="PANTHER" id="PTHR16222">
    <property type="entry name" value="ADP-RIBOSYLGLYCOHYDROLASE"/>
    <property type="match status" value="1"/>
</dbReference>
<keyword evidence="5" id="KW-1185">Reference proteome</keyword>
<dbReference type="AlphaFoldDB" id="A0A4Z0QGJ8"/>
<evidence type="ECO:0000313" key="4">
    <source>
        <dbReference type="EMBL" id="TGE28353.1"/>
    </source>
</evidence>
<dbReference type="Proteomes" id="UP000298471">
    <property type="component" value="Unassembled WGS sequence"/>
</dbReference>
<dbReference type="EMBL" id="SRMB01000001">
    <property type="protein sequence ID" value="TGE28353.1"/>
    <property type="molecule type" value="Genomic_DNA"/>
</dbReference>
<gene>
    <name evidence="4" type="ORF">E5K02_02485</name>
</gene>
<organism evidence="4 5">
    <name type="scientific">Hymenobacter metallicola</name>
    <dbReference type="NCBI Taxonomy" id="2563114"/>
    <lineage>
        <taxon>Bacteria</taxon>
        <taxon>Pseudomonadati</taxon>
        <taxon>Bacteroidota</taxon>
        <taxon>Cytophagia</taxon>
        <taxon>Cytophagales</taxon>
        <taxon>Hymenobacteraceae</taxon>
        <taxon>Hymenobacter</taxon>
    </lineage>
</organism>
<feature type="binding site" evidence="3">
    <location>
        <position position="272"/>
    </location>
    <ligand>
        <name>Mg(2+)</name>
        <dbReference type="ChEBI" id="CHEBI:18420"/>
        <label>1</label>
    </ligand>
</feature>
<accession>A0A4Z0QGJ8</accession>
<comment type="caution">
    <text evidence="4">The sequence shown here is derived from an EMBL/GenBank/DDBJ whole genome shotgun (WGS) entry which is preliminary data.</text>
</comment>
<feature type="binding site" evidence="3">
    <location>
        <position position="54"/>
    </location>
    <ligand>
        <name>Mg(2+)</name>
        <dbReference type="ChEBI" id="CHEBI:18420"/>
        <label>1</label>
    </ligand>
</feature>
<dbReference type="PANTHER" id="PTHR16222:SF24">
    <property type="entry name" value="ADP-RIBOSYLHYDROLASE ARH3"/>
    <property type="match status" value="1"/>
</dbReference>
<dbReference type="RefSeq" id="WP_135391739.1">
    <property type="nucleotide sequence ID" value="NZ_SRMB01000001.1"/>
</dbReference>
<evidence type="ECO:0000256" key="3">
    <source>
        <dbReference type="PIRSR" id="PIRSR605502-1"/>
    </source>
</evidence>
<dbReference type="InterPro" id="IPR036705">
    <property type="entry name" value="Ribosyl_crysJ1_sf"/>
</dbReference>
<comment type="cofactor">
    <cofactor evidence="3">
        <name>Mg(2+)</name>
        <dbReference type="ChEBI" id="CHEBI:18420"/>
    </cofactor>
    <text evidence="3">Binds 2 magnesium ions per subunit.</text>
</comment>
<feature type="binding site" evidence="3">
    <location>
        <position position="271"/>
    </location>
    <ligand>
        <name>Mg(2+)</name>
        <dbReference type="ChEBI" id="CHEBI:18420"/>
        <label>1</label>
    </ligand>
</feature>
<name>A0A4Z0QGJ8_9BACT</name>
<dbReference type="Gene3D" id="1.10.4080.10">
    <property type="entry name" value="ADP-ribosylation/Crystallin J1"/>
    <property type="match status" value="1"/>
</dbReference>
<dbReference type="Pfam" id="PF03747">
    <property type="entry name" value="ADP_ribosyl_GH"/>
    <property type="match status" value="1"/>
</dbReference>
<proteinExistence type="inferred from homology"/>
<evidence type="ECO:0000313" key="5">
    <source>
        <dbReference type="Proteomes" id="UP000298471"/>
    </source>
</evidence>
<dbReference type="GO" id="GO:0046872">
    <property type="term" value="F:metal ion binding"/>
    <property type="evidence" value="ECO:0007669"/>
    <property type="project" value="UniProtKB-KW"/>
</dbReference>
<keyword evidence="2 4" id="KW-0378">Hydrolase</keyword>
<dbReference type="InterPro" id="IPR050792">
    <property type="entry name" value="ADP-ribosylglycohydrolase"/>
</dbReference>
<dbReference type="GO" id="GO:0016787">
    <property type="term" value="F:hydrolase activity"/>
    <property type="evidence" value="ECO:0007669"/>
    <property type="project" value="UniProtKB-KW"/>
</dbReference>
<keyword evidence="3" id="KW-0479">Metal-binding</keyword>
<sequence>MNMNTCRGALLGLAVGDALGVPVEFESRARRRLDPVVSMREYGTHHQPAGTWSDDASLTFCLAESLTYVGPYAIDVTDLSRRFMNWLDAGYWTPHGRVFDVGVATREAIVRLREGVAPEKAGGTREYDNGNGALMRILPLVFHPLWQRAAAAERQRITHKVCSLTHGHYRSTLGCYLYLELAWGLLQDLRPAQAHQRVLAEIPRGLLPSLAKEAPSYRRVLDEQLALIPEADIQSSGYVVHTLEAALWCLLRGEFYADTVLTAVNLGDDADTTGAVAGGLAGLCYGAAQIPTDWLAVLVKRPEIEALADRLVFAKNT</sequence>
<evidence type="ECO:0000256" key="1">
    <source>
        <dbReference type="ARBA" id="ARBA00010702"/>
    </source>
</evidence>
<dbReference type="OrthoDB" id="9798107at2"/>
<feature type="binding site" evidence="3">
    <location>
        <position position="55"/>
    </location>
    <ligand>
        <name>Mg(2+)</name>
        <dbReference type="ChEBI" id="CHEBI:18420"/>
        <label>1</label>
    </ligand>
</feature>
<comment type="similarity">
    <text evidence="1">Belongs to the ADP-ribosylglycohydrolase family.</text>
</comment>
<protein>
    <submittedName>
        <fullName evidence="4">ADP-ribosylglycohydrolase family protein</fullName>
    </submittedName>
</protein>
<feature type="binding site" evidence="3">
    <location>
        <position position="53"/>
    </location>
    <ligand>
        <name>Mg(2+)</name>
        <dbReference type="ChEBI" id="CHEBI:18420"/>
        <label>1</label>
    </ligand>
</feature>
<dbReference type="SUPFAM" id="SSF101478">
    <property type="entry name" value="ADP-ribosylglycohydrolase"/>
    <property type="match status" value="1"/>
</dbReference>
<evidence type="ECO:0000256" key="2">
    <source>
        <dbReference type="ARBA" id="ARBA00022801"/>
    </source>
</evidence>
<reference evidence="4 5" key="1">
    <citation type="submission" date="2019-04" db="EMBL/GenBank/DDBJ databases">
        <authorList>
            <person name="Feng G."/>
            <person name="Zhang J."/>
            <person name="Zhu H."/>
        </authorList>
    </citation>
    <scope>NUCLEOTIDE SEQUENCE [LARGE SCALE GENOMIC DNA]</scope>
    <source>
        <strain evidence="4 5">9PBR-1</strain>
    </source>
</reference>
<keyword evidence="3" id="KW-0460">Magnesium</keyword>
<dbReference type="InterPro" id="IPR005502">
    <property type="entry name" value="Ribosyl_crysJ1"/>
</dbReference>